<name>A0AAE9Y5P1_9ACTN</name>
<reference evidence="4" key="1">
    <citation type="submission" date="2023-01" db="EMBL/GenBank/DDBJ databases">
        <title>The diversity of Class Acidimicrobiia in South China Sea sediment environments and the proposal of Iamia marina sp. nov., a novel species of the genus Iamia.</title>
        <authorList>
            <person name="He Y."/>
            <person name="Tian X."/>
        </authorList>
    </citation>
    <scope>NUCLEOTIDE SEQUENCE</scope>
    <source>
        <strain evidence="4">DSM 19957</strain>
    </source>
</reference>
<keyword evidence="4" id="KW-0808">Transferase</keyword>
<dbReference type="RefSeq" id="WP_272736464.1">
    <property type="nucleotide sequence ID" value="NZ_CP116942.1"/>
</dbReference>
<dbReference type="Pfam" id="PF01553">
    <property type="entry name" value="Acyltransferase"/>
    <property type="match status" value="1"/>
</dbReference>
<dbReference type="GO" id="GO:0004366">
    <property type="term" value="F:glycerol-3-phosphate O-acyltransferase activity"/>
    <property type="evidence" value="ECO:0007669"/>
    <property type="project" value="TreeGrafter"/>
</dbReference>
<dbReference type="InterPro" id="IPR052744">
    <property type="entry name" value="GPAT/DAPAT"/>
</dbReference>
<dbReference type="InterPro" id="IPR002123">
    <property type="entry name" value="Plipid/glycerol_acylTrfase"/>
</dbReference>
<dbReference type="PANTHER" id="PTHR31605">
    <property type="entry name" value="GLYCEROL-3-PHOSPHATE O-ACYLTRANSFERASE 1"/>
    <property type="match status" value="1"/>
</dbReference>
<feature type="region of interest" description="Disordered" evidence="1">
    <location>
        <begin position="467"/>
        <end position="491"/>
    </location>
</feature>
<feature type="transmembrane region" description="Helical" evidence="2">
    <location>
        <begin position="310"/>
        <end position="343"/>
    </location>
</feature>
<feature type="transmembrane region" description="Helical" evidence="2">
    <location>
        <begin position="355"/>
        <end position="372"/>
    </location>
</feature>
<evidence type="ECO:0000313" key="4">
    <source>
        <dbReference type="EMBL" id="WCO66942.1"/>
    </source>
</evidence>
<evidence type="ECO:0000256" key="2">
    <source>
        <dbReference type="SAM" id="Phobius"/>
    </source>
</evidence>
<keyword evidence="2" id="KW-1133">Transmembrane helix</keyword>
<accession>A0AAE9Y5P1</accession>
<gene>
    <name evidence="4" type="ORF">PO878_20830</name>
</gene>
<dbReference type="EMBL" id="CP116942">
    <property type="protein sequence ID" value="WCO66942.1"/>
    <property type="molecule type" value="Genomic_DNA"/>
</dbReference>
<dbReference type="SMART" id="SM00563">
    <property type="entry name" value="PlsC"/>
    <property type="match status" value="1"/>
</dbReference>
<dbReference type="KEGG" id="ima:PO878_20830"/>
<dbReference type="GO" id="GO:0008654">
    <property type="term" value="P:phospholipid biosynthetic process"/>
    <property type="evidence" value="ECO:0007669"/>
    <property type="project" value="TreeGrafter"/>
</dbReference>
<keyword evidence="5" id="KW-1185">Reference proteome</keyword>
<keyword evidence="2" id="KW-0472">Membrane</keyword>
<keyword evidence="2" id="KW-0812">Transmembrane</keyword>
<dbReference type="PANTHER" id="PTHR31605:SF0">
    <property type="entry name" value="GLYCEROL-3-PHOSPHATE O-ACYLTRANSFERASE 1"/>
    <property type="match status" value="1"/>
</dbReference>
<dbReference type="Proteomes" id="UP001216390">
    <property type="component" value="Chromosome"/>
</dbReference>
<feature type="domain" description="Phospholipid/glycerol acyltransferase" evidence="3">
    <location>
        <begin position="51"/>
        <end position="177"/>
    </location>
</feature>
<feature type="transmembrane region" description="Helical" evidence="2">
    <location>
        <begin position="404"/>
        <end position="425"/>
    </location>
</feature>
<keyword evidence="4" id="KW-0012">Acyltransferase</keyword>
<protein>
    <submittedName>
        <fullName evidence="4">1-acyl-sn-glycerol-3-phosphate acyltransferase</fullName>
    </submittedName>
</protein>
<sequence length="491" mass="51637">MGAAATPGPPTRRVHRPALRDRVLSALARFLVRCFYRSVEVEGPLPRSGRVLLAASHLNGFVDPVVMTARLGVLPRFLAKATLWDVRAARPFLSFARIIPVYRRVDAGGGAVDNTSTFSAAVDALAEDHLVAIFPEGTTHDDPAIRELHTGVARIALQALASGLPDVTIIPVGITYEDKVAVRGRALVSFGPAIRLSAADAPTGDDHEAVRALTRRLTDALRGVTPAFDSLDDALGLRSAAEVTLRRDARPVPVAATQDLARRLAGAGPDDRERVVTTAARYQLLLDHVHLTDEELVAGTGLKVLTRRLVGLALLVVLLAPFAAAGLLVNLVPAALVLVAGLVPRAPVSKGTIRFLVAAVAFPLTWLAVAVWDGGDGWLAGATRGVTFPAEPLMEATFADRQGVAAGIIVFLAAPLFGAATLVLIDRVRTLVGDLVVWRTTLDRRGQLPAVRERRAQLVAVTGAVASGTRRPAGAPEPAPVPAGTAEGARG</sequence>
<evidence type="ECO:0000313" key="5">
    <source>
        <dbReference type="Proteomes" id="UP001216390"/>
    </source>
</evidence>
<evidence type="ECO:0000259" key="3">
    <source>
        <dbReference type="SMART" id="SM00563"/>
    </source>
</evidence>
<dbReference type="AlphaFoldDB" id="A0AAE9Y5P1"/>
<feature type="compositionally biased region" description="Low complexity" evidence="1">
    <location>
        <begin position="482"/>
        <end position="491"/>
    </location>
</feature>
<dbReference type="GO" id="GO:0016287">
    <property type="term" value="F:glycerone-phosphate O-acyltransferase activity"/>
    <property type="evidence" value="ECO:0007669"/>
    <property type="project" value="TreeGrafter"/>
</dbReference>
<proteinExistence type="predicted"/>
<dbReference type="SUPFAM" id="SSF69593">
    <property type="entry name" value="Glycerol-3-phosphate (1)-acyltransferase"/>
    <property type="match status" value="1"/>
</dbReference>
<evidence type="ECO:0000256" key="1">
    <source>
        <dbReference type="SAM" id="MobiDB-lite"/>
    </source>
</evidence>
<organism evidence="4 5">
    <name type="scientific">Iamia majanohamensis</name>
    <dbReference type="NCBI Taxonomy" id="467976"/>
    <lineage>
        <taxon>Bacteria</taxon>
        <taxon>Bacillati</taxon>
        <taxon>Actinomycetota</taxon>
        <taxon>Acidimicrobiia</taxon>
        <taxon>Acidimicrobiales</taxon>
        <taxon>Iamiaceae</taxon>
        <taxon>Iamia</taxon>
    </lineage>
</organism>